<evidence type="ECO:0000313" key="2">
    <source>
        <dbReference type="Proteomes" id="UP000799118"/>
    </source>
</evidence>
<dbReference type="AlphaFoldDB" id="A0A6A4GRT6"/>
<accession>A0A6A4GRT6</accession>
<dbReference type="Proteomes" id="UP000799118">
    <property type="component" value="Unassembled WGS sequence"/>
</dbReference>
<dbReference type="SUPFAM" id="SSF53098">
    <property type="entry name" value="Ribonuclease H-like"/>
    <property type="match status" value="1"/>
</dbReference>
<protein>
    <submittedName>
        <fullName evidence="1">Uncharacterized protein</fullName>
    </submittedName>
</protein>
<keyword evidence="2" id="KW-1185">Reference proteome</keyword>
<dbReference type="OrthoDB" id="3251057at2759"/>
<name>A0A6A4GRT6_9AGAR</name>
<sequence>RSAMQKIIKIGQCCVRKGPLQKKLAHYCGLKNIPMLKMVKRVPTCWNTMYNVVDHVVKLRKALNAITKLPEYNTGRPTQQLKHFFPDDADWAILAALLPILKILYDATNCISTSQYPMLHEVIPMMDILNCTLEESFNYETLPLVIHRGVQHTLVVLDKCYSKVDYSLMWKTAMCVLLSLLKRFLTKLL</sequence>
<dbReference type="InterPro" id="IPR012337">
    <property type="entry name" value="RNaseH-like_sf"/>
</dbReference>
<reference evidence="1" key="1">
    <citation type="journal article" date="2019" name="Environ. Microbiol.">
        <title>Fungal ecological strategies reflected in gene transcription - a case study of two litter decomposers.</title>
        <authorList>
            <person name="Barbi F."/>
            <person name="Kohler A."/>
            <person name="Barry K."/>
            <person name="Baskaran P."/>
            <person name="Daum C."/>
            <person name="Fauchery L."/>
            <person name="Ihrmark K."/>
            <person name="Kuo A."/>
            <person name="LaButti K."/>
            <person name="Lipzen A."/>
            <person name="Morin E."/>
            <person name="Grigoriev I.V."/>
            <person name="Henrissat B."/>
            <person name="Lindahl B."/>
            <person name="Martin F."/>
        </authorList>
    </citation>
    <scope>NUCLEOTIDE SEQUENCE</scope>
    <source>
        <strain evidence="1">JB14</strain>
    </source>
</reference>
<dbReference type="EMBL" id="ML769758">
    <property type="protein sequence ID" value="KAE9388156.1"/>
    <property type="molecule type" value="Genomic_DNA"/>
</dbReference>
<proteinExistence type="predicted"/>
<gene>
    <name evidence="1" type="ORF">BT96DRAFT_836722</name>
</gene>
<feature type="non-terminal residue" evidence="1">
    <location>
        <position position="1"/>
    </location>
</feature>
<evidence type="ECO:0000313" key="1">
    <source>
        <dbReference type="EMBL" id="KAE9388156.1"/>
    </source>
</evidence>
<organism evidence="1 2">
    <name type="scientific">Gymnopus androsaceus JB14</name>
    <dbReference type="NCBI Taxonomy" id="1447944"/>
    <lineage>
        <taxon>Eukaryota</taxon>
        <taxon>Fungi</taxon>
        <taxon>Dikarya</taxon>
        <taxon>Basidiomycota</taxon>
        <taxon>Agaricomycotina</taxon>
        <taxon>Agaricomycetes</taxon>
        <taxon>Agaricomycetidae</taxon>
        <taxon>Agaricales</taxon>
        <taxon>Marasmiineae</taxon>
        <taxon>Omphalotaceae</taxon>
        <taxon>Gymnopus</taxon>
    </lineage>
</organism>